<reference evidence="2 3" key="1">
    <citation type="submission" date="2016-11" db="EMBL/GenBank/DDBJ databases">
        <authorList>
            <person name="Jaros S."/>
            <person name="Januszkiewicz K."/>
            <person name="Wedrychowicz H."/>
        </authorList>
    </citation>
    <scope>NUCLEOTIDE SEQUENCE [LARGE SCALE GENOMIC DNA]</scope>
    <source>
        <strain evidence="2 3">DSM 24574</strain>
    </source>
</reference>
<name>A0A1M5NNY6_9BACT</name>
<sequence length="172" mass="19608">MTAELQIENTVPADLEFVYSLFDHSIAYQEKKGAPVWRGYDKGALVKDINDGHQYKIVIQSQIAIVFSVCYADAVIWREMETGTSVYLHRIVVNPAFKGQKLFGKILAWTLDHARQRGLATVRMDTWDNNPSLIDYYKSFGFTFIGSYVTPNTPKLPAHNRNLPIVLLEIKL</sequence>
<accession>A0A1M5NNY6</accession>
<dbReference type="SUPFAM" id="SSF55729">
    <property type="entry name" value="Acyl-CoA N-acyltransferases (Nat)"/>
    <property type="match status" value="1"/>
</dbReference>
<organism evidence="2 3">
    <name type="scientific">Chryseolinea serpens</name>
    <dbReference type="NCBI Taxonomy" id="947013"/>
    <lineage>
        <taxon>Bacteria</taxon>
        <taxon>Pseudomonadati</taxon>
        <taxon>Bacteroidota</taxon>
        <taxon>Cytophagia</taxon>
        <taxon>Cytophagales</taxon>
        <taxon>Fulvivirgaceae</taxon>
        <taxon>Chryseolinea</taxon>
    </lineage>
</organism>
<dbReference type="PROSITE" id="PS51186">
    <property type="entry name" value="GNAT"/>
    <property type="match status" value="1"/>
</dbReference>
<dbReference type="STRING" id="947013.SAMN04488109_2445"/>
<keyword evidence="2" id="KW-0687">Ribonucleoprotein</keyword>
<dbReference type="GO" id="GO:0016747">
    <property type="term" value="F:acyltransferase activity, transferring groups other than amino-acyl groups"/>
    <property type="evidence" value="ECO:0007669"/>
    <property type="project" value="InterPro"/>
</dbReference>
<dbReference type="OrthoDB" id="758560at2"/>
<dbReference type="Gene3D" id="3.40.630.30">
    <property type="match status" value="1"/>
</dbReference>
<feature type="domain" description="N-acetyltransferase" evidence="1">
    <location>
        <begin position="5"/>
        <end position="159"/>
    </location>
</feature>
<evidence type="ECO:0000313" key="2">
    <source>
        <dbReference type="EMBL" id="SHG91271.1"/>
    </source>
</evidence>
<evidence type="ECO:0000313" key="3">
    <source>
        <dbReference type="Proteomes" id="UP000184212"/>
    </source>
</evidence>
<protein>
    <submittedName>
        <fullName evidence="2">Ribosomal protein S18 acetylase RimI</fullName>
    </submittedName>
</protein>
<proteinExistence type="predicted"/>
<dbReference type="InterPro" id="IPR016181">
    <property type="entry name" value="Acyl_CoA_acyltransferase"/>
</dbReference>
<dbReference type="CDD" id="cd04301">
    <property type="entry name" value="NAT_SF"/>
    <property type="match status" value="1"/>
</dbReference>
<dbReference type="Pfam" id="PF00583">
    <property type="entry name" value="Acetyltransf_1"/>
    <property type="match status" value="1"/>
</dbReference>
<dbReference type="EMBL" id="FQWQ01000001">
    <property type="protein sequence ID" value="SHG91271.1"/>
    <property type="molecule type" value="Genomic_DNA"/>
</dbReference>
<dbReference type="InterPro" id="IPR000182">
    <property type="entry name" value="GNAT_dom"/>
</dbReference>
<dbReference type="Proteomes" id="UP000184212">
    <property type="component" value="Unassembled WGS sequence"/>
</dbReference>
<dbReference type="AlphaFoldDB" id="A0A1M5NNY6"/>
<keyword evidence="2" id="KW-0689">Ribosomal protein</keyword>
<gene>
    <name evidence="2" type="ORF">SAMN04488109_2445</name>
</gene>
<dbReference type="GO" id="GO:0005840">
    <property type="term" value="C:ribosome"/>
    <property type="evidence" value="ECO:0007669"/>
    <property type="project" value="UniProtKB-KW"/>
</dbReference>
<evidence type="ECO:0000259" key="1">
    <source>
        <dbReference type="PROSITE" id="PS51186"/>
    </source>
</evidence>
<dbReference type="RefSeq" id="WP_073134017.1">
    <property type="nucleotide sequence ID" value="NZ_FQWQ01000001.1"/>
</dbReference>
<keyword evidence="3" id="KW-1185">Reference proteome</keyword>